<dbReference type="NCBIfam" id="TIGR01733">
    <property type="entry name" value="AA-adenyl-dom"/>
    <property type="match status" value="1"/>
</dbReference>
<sequence length="798" mass="86283">MNGSLSTTDWIGPITVPDGVMGTLHSLATAAGVDDFVTLSICAGVLVERLPRPGTNCRVRVTRGPVEAIVPAAGAPDPSLSFREALRQAPRSGSAIAPDADDDQPVAVTILIARAGRHLYVDTVTDDSDVPSTQAWARSFLQLLTSMANEPDTPMLDHPLVGAEERERILHGLNPQRDPEIRYRTMAEPFQEQAEHTPDAVALQDEDGGTVSYRELNERANRLAHHLRGHGAGPGTRIGICLQRGIHQVVAIYAAVKTGATYVPLDADLPDQRIALMLADSAPRHVLTDPSCRGRIPDGAWDIHDVHAEQAWSGRPATNPVLDGTASALVHILYTSGTTGRPKGVASPTGGTLANVFWMQRQYPFHPGDTALFKASPGFDISIWEIFWPLYHGARLVICRPGAERDPRHLARLTRRHDVSMIFLVPTMMTAFLEEMSSAGADALRWVVCGGEPMSPRIPETFHATLPGSNLVNAFGPTEAGPVTDNVIEPGSDGVFVPVGRPADNFRVTVLDANLDLVPVGTPGEAYISGVVGLADGYWRQPGRTAERFVADPYGPPGSRMYRTGDLCRHREDGALEHLGRIDRQVKIRGLRVEPGEIESVLAAHPAVGDCAVIAHGQPLRLLAFVVPAGGSSTADLDPATILGHTAGLPRQMRPERVVPVDYLPATVNGKIDQNELIKIWQELTERERTVVPPADELEAALVEIYRRVLGRSPISMLDTFVELGGHSMLTFRLRDECQAILRAAPDMTELLHGTLRDVAATIRGGGRPPETKIPVTAGREPEDGFGHADDRRHGEAR</sequence>
<dbReference type="Pfam" id="PF13193">
    <property type="entry name" value="AMP-binding_C"/>
    <property type="match status" value="1"/>
</dbReference>
<reference evidence="3" key="2">
    <citation type="submission" date="2022-09" db="EMBL/GenBank/DDBJ databases">
        <title>Biosynthetic gene clusters of Dactylosporangioum fulvum.</title>
        <authorList>
            <person name="Caradec T."/>
        </authorList>
    </citation>
    <scope>NUCLEOTIDE SEQUENCE</scope>
    <source>
        <strain evidence="3">NRRL B-16292</strain>
    </source>
</reference>
<evidence type="ECO:0000313" key="4">
    <source>
        <dbReference type="Proteomes" id="UP001059617"/>
    </source>
</evidence>
<dbReference type="PROSITE" id="PS50075">
    <property type="entry name" value="CARRIER"/>
    <property type="match status" value="1"/>
</dbReference>
<dbReference type="InterPro" id="IPR020845">
    <property type="entry name" value="AMP-binding_CS"/>
</dbReference>
<dbReference type="EMBL" id="CP073720">
    <property type="protein sequence ID" value="UWP80165.1"/>
    <property type="molecule type" value="Genomic_DNA"/>
</dbReference>
<dbReference type="PROSITE" id="PS00455">
    <property type="entry name" value="AMP_BINDING"/>
    <property type="match status" value="1"/>
</dbReference>
<dbReference type="InterPro" id="IPR000873">
    <property type="entry name" value="AMP-dep_synth/lig_dom"/>
</dbReference>
<name>A0ABY5VSJ5_9ACTN</name>
<organism evidence="3 4">
    <name type="scientific">Dactylosporangium fulvum</name>
    <dbReference type="NCBI Taxonomy" id="53359"/>
    <lineage>
        <taxon>Bacteria</taxon>
        <taxon>Bacillati</taxon>
        <taxon>Actinomycetota</taxon>
        <taxon>Actinomycetes</taxon>
        <taxon>Micromonosporales</taxon>
        <taxon>Micromonosporaceae</taxon>
        <taxon>Dactylosporangium</taxon>
    </lineage>
</organism>
<evidence type="ECO:0000313" key="3">
    <source>
        <dbReference type="EMBL" id="UWP80165.1"/>
    </source>
</evidence>
<proteinExistence type="predicted"/>
<dbReference type="Gene3D" id="1.10.1200.10">
    <property type="entry name" value="ACP-like"/>
    <property type="match status" value="1"/>
</dbReference>
<reference evidence="3" key="1">
    <citation type="submission" date="2021-04" db="EMBL/GenBank/DDBJ databases">
        <authorList>
            <person name="Hartkoorn R.C."/>
            <person name="Beaudoing E."/>
            <person name="Hot D."/>
        </authorList>
    </citation>
    <scope>NUCLEOTIDE SEQUENCE</scope>
    <source>
        <strain evidence="3">NRRL B-16292</strain>
    </source>
</reference>
<accession>A0ABY5VSJ5</accession>
<evidence type="ECO:0000256" key="1">
    <source>
        <dbReference type="SAM" id="MobiDB-lite"/>
    </source>
</evidence>
<keyword evidence="4" id="KW-1185">Reference proteome</keyword>
<dbReference type="InterPro" id="IPR010071">
    <property type="entry name" value="AA_adenyl_dom"/>
</dbReference>
<dbReference type="SUPFAM" id="SSF47336">
    <property type="entry name" value="ACP-like"/>
    <property type="match status" value="1"/>
</dbReference>
<gene>
    <name evidence="3" type="ORF">Dfulv_34075</name>
</gene>
<feature type="compositionally biased region" description="Basic and acidic residues" evidence="1">
    <location>
        <begin position="780"/>
        <end position="798"/>
    </location>
</feature>
<protein>
    <submittedName>
        <fullName evidence="3">Amino acid adenylation domain-containing protein</fullName>
    </submittedName>
</protein>
<evidence type="ECO:0000259" key="2">
    <source>
        <dbReference type="PROSITE" id="PS50075"/>
    </source>
</evidence>
<dbReference type="InterPro" id="IPR045851">
    <property type="entry name" value="AMP-bd_C_sf"/>
</dbReference>
<dbReference type="Gene3D" id="3.30.300.30">
    <property type="match status" value="1"/>
</dbReference>
<dbReference type="SUPFAM" id="SSF56801">
    <property type="entry name" value="Acetyl-CoA synthetase-like"/>
    <property type="match status" value="1"/>
</dbReference>
<dbReference type="RefSeq" id="WP_259857923.1">
    <property type="nucleotide sequence ID" value="NZ_BAAAST010000007.1"/>
</dbReference>
<dbReference type="InterPro" id="IPR036736">
    <property type="entry name" value="ACP-like_sf"/>
</dbReference>
<dbReference type="Gene3D" id="3.40.50.12780">
    <property type="entry name" value="N-terminal domain of ligase-like"/>
    <property type="match status" value="1"/>
</dbReference>
<dbReference type="InterPro" id="IPR009081">
    <property type="entry name" value="PP-bd_ACP"/>
</dbReference>
<feature type="domain" description="Carrier" evidence="2">
    <location>
        <begin position="693"/>
        <end position="767"/>
    </location>
</feature>
<dbReference type="CDD" id="cd05930">
    <property type="entry name" value="A_NRPS"/>
    <property type="match status" value="1"/>
</dbReference>
<dbReference type="Proteomes" id="UP001059617">
    <property type="component" value="Chromosome"/>
</dbReference>
<dbReference type="PANTHER" id="PTHR45527:SF1">
    <property type="entry name" value="FATTY ACID SYNTHASE"/>
    <property type="match status" value="1"/>
</dbReference>
<feature type="region of interest" description="Disordered" evidence="1">
    <location>
        <begin position="762"/>
        <end position="798"/>
    </location>
</feature>
<dbReference type="Pfam" id="PF00501">
    <property type="entry name" value="AMP-binding"/>
    <property type="match status" value="1"/>
</dbReference>
<dbReference type="PANTHER" id="PTHR45527">
    <property type="entry name" value="NONRIBOSOMAL PEPTIDE SYNTHETASE"/>
    <property type="match status" value="1"/>
</dbReference>
<dbReference type="InterPro" id="IPR025110">
    <property type="entry name" value="AMP-bd_C"/>
</dbReference>
<dbReference type="InterPro" id="IPR042099">
    <property type="entry name" value="ANL_N_sf"/>
</dbReference>